<dbReference type="NCBIfam" id="TIGR00254">
    <property type="entry name" value="GGDEF"/>
    <property type="match status" value="1"/>
</dbReference>
<evidence type="ECO:0000259" key="4">
    <source>
        <dbReference type="PROSITE" id="PS50887"/>
    </source>
</evidence>
<comment type="caution">
    <text evidence="5">The sequence shown here is derived from an EMBL/GenBank/DDBJ whole genome shotgun (WGS) entry which is preliminary data.</text>
</comment>
<feature type="domain" description="GGDEF" evidence="4">
    <location>
        <begin position="202"/>
        <end position="340"/>
    </location>
</feature>
<reference evidence="5" key="1">
    <citation type="submission" date="2021-07" db="EMBL/GenBank/DDBJ databases">
        <title>Characterization of violacein-producing bacteria and related species.</title>
        <authorList>
            <person name="Wilson H.S."/>
            <person name="De Leon M.E."/>
        </authorList>
    </citation>
    <scope>NUCLEOTIDE SEQUENCE</scope>
    <source>
        <strain evidence="5">HSC-15S17</strain>
    </source>
</reference>
<proteinExistence type="predicted"/>
<dbReference type="Pfam" id="PF00072">
    <property type="entry name" value="Response_reg"/>
    <property type="match status" value="1"/>
</dbReference>
<dbReference type="InterPro" id="IPR001789">
    <property type="entry name" value="Sig_transdc_resp-reg_receiver"/>
</dbReference>
<dbReference type="InterPro" id="IPR000160">
    <property type="entry name" value="GGDEF_dom"/>
</dbReference>
<evidence type="ECO:0000256" key="2">
    <source>
        <dbReference type="PROSITE-ProRule" id="PRU00169"/>
    </source>
</evidence>
<feature type="modified residue" description="4-aspartylphosphate" evidence="2">
    <location>
        <position position="71"/>
    </location>
</feature>
<protein>
    <recommendedName>
        <fullName evidence="1">diguanylate cyclase</fullName>
        <ecNumber evidence="1">2.7.7.65</ecNumber>
    </recommendedName>
</protein>
<dbReference type="PROSITE" id="PS50110">
    <property type="entry name" value="RESPONSE_REGULATORY"/>
    <property type="match status" value="1"/>
</dbReference>
<accession>A0AA41HHL3</accession>
<dbReference type="Pfam" id="PF00990">
    <property type="entry name" value="GGDEF"/>
    <property type="match status" value="1"/>
</dbReference>
<dbReference type="GO" id="GO:1902201">
    <property type="term" value="P:negative regulation of bacterial-type flagellum-dependent cell motility"/>
    <property type="evidence" value="ECO:0007669"/>
    <property type="project" value="TreeGrafter"/>
</dbReference>
<name>A0AA41HHL3_9BURK</name>
<evidence type="ECO:0000313" key="6">
    <source>
        <dbReference type="EMBL" id="MCP2009799.1"/>
    </source>
</evidence>
<evidence type="ECO:0000313" key="7">
    <source>
        <dbReference type="Proteomes" id="UP001155901"/>
    </source>
</evidence>
<dbReference type="RefSeq" id="WP_217946206.1">
    <property type="nucleotide sequence ID" value="NZ_JAHTGR010000029.1"/>
</dbReference>
<keyword evidence="2" id="KW-0597">Phosphoprotein</keyword>
<keyword evidence="8" id="KW-1185">Reference proteome</keyword>
<dbReference type="InterPro" id="IPR050469">
    <property type="entry name" value="Diguanylate_Cyclase"/>
</dbReference>
<dbReference type="GO" id="GO:0000160">
    <property type="term" value="P:phosphorelay signal transduction system"/>
    <property type="evidence" value="ECO:0007669"/>
    <property type="project" value="InterPro"/>
</dbReference>
<dbReference type="FunFam" id="3.30.70.270:FF:000001">
    <property type="entry name" value="Diguanylate cyclase domain protein"/>
    <property type="match status" value="1"/>
</dbReference>
<dbReference type="GO" id="GO:0052621">
    <property type="term" value="F:diguanylate cyclase activity"/>
    <property type="evidence" value="ECO:0007669"/>
    <property type="project" value="UniProtKB-EC"/>
</dbReference>
<evidence type="ECO:0000313" key="8">
    <source>
        <dbReference type="Proteomes" id="UP001162889"/>
    </source>
</evidence>
<dbReference type="PROSITE" id="PS50887">
    <property type="entry name" value="GGDEF"/>
    <property type="match status" value="1"/>
</dbReference>
<dbReference type="CDD" id="cd01949">
    <property type="entry name" value="GGDEF"/>
    <property type="match status" value="1"/>
</dbReference>
<gene>
    <name evidence="5" type="ORF">KVP70_30840</name>
    <name evidence="6" type="ORF">L1274_003531</name>
</gene>
<keyword evidence="5" id="KW-0808">Transferase</keyword>
<dbReference type="AlphaFoldDB" id="A0AA41HHL3"/>
<feature type="domain" description="Response regulatory" evidence="3">
    <location>
        <begin position="21"/>
        <end position="138"/>
    </location>
</feature>
<dbReference type="GO" id="GO:0043709">
    <property type="term" value="P:cell adhesion involved in single-species biofilm formation"/>
    <property type="evidence" value="ECO:0007669"/>
    <property type="project" value="TreeGrafter"/>
</dbReference>
<evidence type="ECO:0000313" key="5">
    <source>
        <dbReference type="EMBL" id="MBV6325322.1"/>
    </source>
</evidence>
<dbReference type="PANTHER" id="PTHR45138:SF9">
    <property type="entry name" value="DIGUANYLATE CYCLASE DGCM-RELATED"/>
    <property type="match status" value="1"/>
</dbReference>
<organism evidence="5 7">
    <name type="scientific">Duganella violaceipulchra</name>
    <dbReference type="NCBI Taxonomy" id="2849652"/>
    <lineage>
        <taxon>Bacteria</taxon>
        <taxon>Pseudomonadati</taxon>
        <taxon>Pseudomonadota</taxon>
        <taxon>Betaproteobacteria</taxon>
        <taxon>Burkholderiales</taxon>
        <taxon>Oxalobacteraceae</taxon>
        <taxon>Telluria group</taxon>
        <taxon>Duganella</taxon>
    </lineage>
</organism>
<keyword evidence="5" id="KW-0548">Nucleotidyltransferase</keyword>
<dbReference type="EMBL" id="JALJZU010000007">
    <property type="protein sequence ID" value="MCP2009799.1"/>
    <property type="molecule type" value="Genomic_DNA"/>
</dbReference>
<dbReference type="EMBL" id="JAHTGR010000029">
    <property type="protein sequence ID" value="MBV6325322.1"/>
    <property type="molecule type" value="Genomic_DNA"/>
</dbReference>
<dbReference type="GO" id="GO:0005886">
    <property type="term" value="C:plasma membrane"/>
    <property type="evidence" value="ECO:0007669"/>
    <property type="project" value="TreeGrafter"/>
</dbReference>
<dbReference type="SMART" id="SM00267">
    <property type="entry name" value="GGDEF"/>
    <property type="match status" value="1"/>
</dbReference>
<reference evidence="6" key="2">
    <citation type="submission" date="2022-03" db="EMBL/GenBank/DDBJ databases">
        <title>Genome Encyclopedia of Bacteria and Archaea VI: Functional Genomics of Type Strains.</title>
        <authorList>
            <person name="Whitman W."/>
        </authorList>
    </citation>
    <scope>NUCLEOTIDE SEQUENCE</scope>
    <source>
        <strain evidence="6">HSC-15S17</strain>
    </source>
</reference>
<evidence type="ECO:0000259" key="3">
    <source>
        <dbReference type="PROSITE" id="PS50110"/>
    </source>
</evidence>
<sequence>MSEVLATAADQEHTLTTFKVRVLLVDDQLIIVEAVRRMLSDQADIEFHYVTDATLALESAKQLQPTVILQDLVMPSIDGFGMIQLYRESEELRNVPVIVLSAKEDPKLKAHSFATGANDYMVKLPDKLELLARVRYHSGAHINRLQRDQAFRFLRESQKQLADANIELRKLAALDGLTGIANRRQFDDTMQLEWQRGQREKQPLTLLLCDVDFFKLYNDSFGHLAGDLCLKKVAAVLTEHLKRPADLAARYGGEEFAIILPDTPLTGALIVAESCRRHLEQLAIENPQSNAGFTTLTMSVGVASVVPSPASSIEQLIQQADQALYAAKHAGRNRVANAHDLPGLPSVSNQGKTAA</sequence>
<dbReference type="SMART" id="SM00448">
    <property type="entry name" value="REC"/>
    <property type="match status" value="1"/>
</dbReference>
<dbReference type="PANTHER" id="PTHR45138">
    <property type="entry name" value="REGULATORY COMPONENTS OF SENSORY TRANSDUCTION SYSTEM"/>
    <property type="match status" value="1"/>
</dbReference>
<dbReference type="Proteomes" id="UP001155901">
    <property type="component" value="Unassembled WGS sequence"/>
</dbReference>
<dbReference type="Proteomes" id="UP001162889">
    <property type="component" value="Unassembled WGS sequence"/>
</dbReference>
<evidence type="ECO:0000256" key="1">
    <source>
        <dbReference type="ARBA" id="ARBA00012528"/>
    </source>
</evidence>
<dbReference type="EC" id="2.7.7.65" evidence="1"/>